<reference evidence="2 3" key="1">
    <citation type="journal article" date="2018" name="Cell">
        <title>The Chara Genome: Secondary Complexity and Implications for Plant Terrestrialization.</title>
        <authorList>
            <person name="Nishiyama T."/>
            <person name="Sakayama H."/>
            <person name="Vries J.D."/>
            <person name="Buschmann H."/>
            <person name="Saint-Marcoux D."/>
            <person name="Ullrich K.K."/>
            <person name="Haas F.B."/>
            <person name="Vanderstraeten L."/>
            <person name="Becker D."/>
            <person name="Lang D."/>
            <person name="Vosolsobe S."/>
            <person name="Rombauts S."/>
            <person name="Wilhelmsson P.K.I."/>
            <person name="Janitza P."/>
            <person name="Kern R."/>
            <person name="Heyl A."/>
            <person name="Rumpler F."/>
            <person name="Villalobos L.I.A.C."/>
            <person name="Clay J.M."/>
            <person name="Skokan R."/>
            <person name="Toyoda A."/>
            <person name="Suzuki Y."/>
            <person name="Kagoshima H."/>
            <person name="Schijlen E."/>
            <person name="Tajeshwar N."/>
            <person name="Catarino B."/>
            <person name="Hetherington A.J."/>
            <person name="Saltykova A."/>
            <person name="Bonnot C."/>
            <person name="Breuninger H."/>
            <person name="Symeonidi A."/>
            <person name="Radhakrishnan G.V."/>
            <person name="Van Nieuwerburgh F."/>
            <person name="Deforce D."/>
            <person name="Chang C."/>
            <person name="Karol K.G."/>
            <person name="Hedrich R."/>
            <person name="Ulvskov P."/>
            <person name="Glockner G."/>
            <person name="Delwiche C.F."/>
            <person name="Petrasek J."/>
            <person name="Van de Peer Y."/>
            <person name="Friml J."/>
            <person name="Beilby M."/>
            <person name="Dolan L."/>
            <person name="Kohara Y."/>
            <person name="Sugano S."/>
            <person name="Fujiyama A."/>
            <person name="Delaux P.-M."/>
            <person name="Quint M."/>
            <person name="TheiBen G."/>
            <person name="Hagemann M."/>
            <person name="Harholt J."/>
            <person name="Dunand C."/>
            <person name="Zachgo S."/>
            <person name="Langdale J."/>
            <person name="Maumus F."/>
            <person name="Straeten D.V.D."/>
            <person name="Gould S.B."/>
            <person name="Rensing S.A."/>
        </authorList>
    </citation>
    <scope>NUCLEOTIDE SEQUENCE [LARGE SCALE GENOMIC DNA]</scope>
    <source>
        <strain evidence="2 3">S276</strain>
    </source>
</reference>
<protein>
    <recommendedName>
        <fullName evidence="4">Myb-like domain-containing protein</fullName>
    </recommendedName>
</protein>
<dbReference type="PANTHER" id="PTHR33492">
    <property type="entry name" value="OSJNBA0043A12.37 PROTEIN-RELATED"/>
    <property type="match status" value="1"/>
</dbReference>
<evidence type="ECO:0008006" key="4">
    <source>
        <dbReference type="Google" id="ProtNLM"/>
    </source>
</evidence>
<feature type="region of interest" description="Disordered" evidence="1">
    <location>
        <begin position="1"/>
        <end position="24"/>
    </location>
</feature>
<dbReference type="OrthoDB" id="691673at2759"/>
<dbReference type="AlphaFoldDB" id="A0A388KEP0"/>
<proteinExistence type="predicted"/>
<organism evidence="2 3">
    <name type="scientific">Chara braunii</name>
    <name type="common">Braun's stonewort</name>
    <dbReference type="NCBI Taxonomy" id="69332"/>
    <lineage>
        <taxon>Eukaryota</taxon>
        <taxon>Viridiplantae</taxon>
        <taxon>Streptophyta</taxon>
        <taxon>Charophyceae</taxon>
        <taxon>Charales</taxon>
        <taxon>Characeae</taxon>
        <taxon>Chara</taxon>
    </lineage>
</organism>
<feature type="compositionally biased region" description="Basic and acidic residues" evidence="1">
    <location>
        <begin position="253"/>
        <end position="264"/>
    </location>
</feature>
<accession>A0A388KEP0</accession>
<feature type="region of interest" description="Disordered" evidence="1">
    <location>
        <begin position="59"/>
        <end position="100"/>
    </location>
</feature>
<evidence type="ECO:0000313" key="3">
    <source>
        <dbReference type="Proteomes" id="UP000265515"/>
    </source>
</evidence>
<gene>
    <name evidence="2" type="ORF">CBR_g3045</name>
</gene>
<feature type="compositionally biased region" description="Low complexity" evidence="1">
    <location>
        <begin position="280"/>
        <end position="289"/>
    </location>
</feature>
<dbReference type="PANTHER" id="PTHR33492:SF11">
    <property type="entry name" value="OS04G0670900 PROTEIN"/>
    <property type="match status" value="1"/>
</dbReference>
<dbReference type="EMBL" id="BFEA01000101">
    <property type="protein sequence ID" value="GBG68501.1"/>
    <property type="molecule type" value="Genomic_DNA"/>
</dbReference>
<evidence type="ECO:0000313" key="2">
    <source>
        <dbReference type="EMBL" id="GBG68501.1"/>
    </source>
</evidence>
<comment type="caution">
    <text evidence="2">The sequence shown here is derived from an EMBL/GenBank/DDBJ whole genome shotgun (WGS) entry which is preliminary data.</text>
</comment>
<dbReference type="Proteomes" id="UP000265515">
    <property type="component" value="Unassembled WGS sequence"/>
</dbReference>
<sequence>MLGPHANVNNTDVLMPNHSHDSSVEEPVIDGAFGGAFTERAMDIAGTRSGRPATVEVADDEGGAHCSDATPPAGSGKRAVREGGGSRGGQRKAKAKERKPEWIDKESMALVRLLFEEDCAQQSRRGRQKIRSRREKYDWIIGKMVEQGFPKRDMEDCEAKFYALLDKAKKIRDYNGESGKPSYWDMSRSEKKENGFPLTYEKHMFEALQWKLGKADGLCEDMMHSVNLQRGQTSTVTNDEDTGGTSENGGGRQKADTDSAEGYKSRRTAGVSGHKRRSAAESSSDASRGGSFADIAHALVDANDRHAERIVGSFAQAMDEMNKTMVEGNQTLLQCFAMLSNAMVGQPPSVPPGGGTYCERGTLTTLGKISSFPMRGVGEVVDIGGDFALTHRRFIEQAHELARKRGVLFTRVSAMVEELRRLQGELEKANMREGLAMSRAEAAVSSAIGPTLLVAARDPLDRVTQELD</sequence>
<name>A0A388KEP0_CHABU</name>
<keyword evidence="3" id="KW-1185">Reference proteome</keyword>
<dbReference type="Gramene" id="GBG68501">
    <property type="protein sequence ID" value="GBG68501"/>
    <property type="gene ID" value="CBR_g3045"/>
</dbReference>
<evidence type="ECO:0000256" key="1">
    <source>
        <dbReference type="SAM" id="MobiDB-lite"/>
    </source>
</evidence>
<feature type="region of interest" description="Disordered" evidence="1">
    <location>
        <begin position="229"/>
        <end position="289"/>
    </location>
</feature>